<evidence type="ECO:0000256" key="1">
    <source>
        <dbReference type="ARBA" id="ARBA00012552"/>
    </source>
</evidence>
<reference evidence="17 18" key="1">
    <citation type="journal article" date="2011" name="Stand. Genomic Sci.">
        <title>Complete genome sequence of Desulfobulbus propionicus type strain (1pr3).</title>
        <authorList>
            <person name="Pagani I."/>
            <person name="Lapidus A."/>
            <person name="Nolan M."/>
            <person name="Lucas S."/>
            <person name="Hammon N."/>
            <person name="Deshpande S."/>
            <person name="Cheng J.F."/>
            <person name="Chertkov O."/>
            <person name="Davenport K."/>
            <person name="Tapia R."/>
            <person name="Han C."/>
            <person name="Goodwin L."/>
            <person name="Pitluck S."/>
            <person name="Liolios K."/>
            <person name="Mavromatis K."/>
            <person name="Ivanova N."/>
            <person name="Mikhailova N."/>
            <person name="Pati A."/>
            <person name="Chen A."/>
            <person name="Palaniappan K."/>
            <person name="Land M."/>
            <person name="Hauser L."/>
            <person name="Chang Y.J."/>
            <person name="Jeffries C.D."/>
            <person name="Detter J.C."/>
            <person name="Brambilla E."/>
            <person name="Kannan K.P."/>
            <person name="Djao O.D."/>
            <person name="Rohde M."/>
            <person name="Pukall R."/>
            <person name="Spring S."/>
            <person name="Goker M."/>
            <person name="Sikorski J."/>
            <person name="Woyke T."/>
            <person name="Bristow J."/>
            <person name="Eisen J.A."/>
            <person name="Markowitz V."/>
            <person name="Hugenholtz P."/>
            <person name="Kyrpides N.C."/>
            <person name="Klenk H.P."/>
        </authorList>
    </citation>
    <scope>NUCLEOTIDE SEQUENCE [LARGE SCALE GENOMIC DNA]</scope>
    <source>
        <strain evidence="18">ATCC 33891 / DSM 2032 / 1pr3</strain>
    </source>
</reference>
<dbReference type="GO" id="GO:0009266">
    <property type="term" value="P:response to temperature stimulus"/>
    <property type="evidence" value="ECO:0007669"/>
    <property type="project" value="UniProtKB-ARBA"/>
</dbReference>
<keyword evidence="6 12" id="KW-0067">ATP-binding</keyword>
<evidence type="ECO:0000259" key="16">
    <source>
        <dbReference type="PROSITE" id="PS51195"/>
    </source>
</evidence>
<dbReference type="RefSeq" id="WP_015725852.1">
    <property type="nucleotide sequence ID" value="NC_014972.1"/>
</dbReference>
<evidence type="ECO:0000259" key="15">
    <source>
        <dbReference type="PROSITE" id="PS51194"/>
    </source>
</evidence>
<feature type="domain" description="Helicase C-terminal" evidence="15">
    <location>
        <begin position="216"/>
        <end position="384"/>
    </location>
</feature>
<dbReference type="AlphaFoldDB" id="A0A7U3YQ24"/>
<feature type="short sequence motif" description="Q motif" evidence="11">
    <location>
        <begin position="4"/>
        <end position="32"/>
    </location>
</feature>
<dbReference type="Gene3D" id="3.30.70.330">
    <property type="match status" value="1"/>
</dbReference>
<evidence type="ECO:0000256" key="7">
    <source>
        <dbReference type="ARBA" id="ARBA00023016"/>
    </source>
</evidence>
<feature type="compositionally biased region" description="Basic and acidic residues" evidence="13">
    <location>
        <begin position="439"/>
        <end position="456"/>
    </location>
</feature>
<keyword evidence="5 12" id="KW-0347">Helicase</keyword>
<dbReference type="InterPro" id="IPR014001">
    <property type="entry name" value="Helicase_ATP-bd"/>
</dbReference>
<evidence type="ECO:0000256" key="3">
    <source>
        <dbReference type="ARBA" id="ARBA00022741"/>
    </source>
</evidence>
<evidence type="ECO:0000256" key="12">
    <source>
        <dbReference type="RuleBase" id="RU000492"/>
    </source>
</evidence>
<dbReference type="InterPro" id="IPR057325">
    <property type="entry name" value="DeaD_dimer"/>
</dbReference>
<dbReference type="Pfam" id="PF00271">
    <property type="entry name" value="Helicase_C"/>
    <property type="match status" value="1"/>
</dbReference>
<dbReference type="InterPro" id="IPR012677">
    <property type="entry name" value="Nucleotide-bd_a/b_plait_sf"/>
</dbReference>
<dbReference type="GO" id="GO:0005524">
    <property type="term" value="F:ATP binding"/>
    <property type="evidence" value="ECO:0007669"/>
    <property type="project" value="UniProtKB-KW"/>
</dbReference>
<dbReference type="GO" id="GO:0003724">
    <property type="term" value="F:RNA helicase activity"/>
    <property type="evidence" value="ECO:0007669"/>
    <property type="project" value="UniProtKB-EC"/>
</dbReference>
<dbReference type="PROSITE" id="PS51192">
    <property type="entry name" value="HELICASE_ATP_BIND_1"/>
    <property type="match status" value="1"/>
</dbReference>
<dbReference type="InterPro" id="IPR005580">
    <property type="entry name" value="DbpA/CsdA_RNA-bd_dom"/>
</dbReference>
<accession>A0A7U3YQ24</accession>
<dbReference type="PROSITE" id="PS51195">
    <property type="entry name" value="Q_MOTIF"/>
    <property type="match status" value="1"/>
</dbReference>
<dbReference type="InterPro" id="IPR000629">
    <property type="entry name" value="RNA-helicase_DEAD-box_CS"/>
</dbReference>
<dbReference type="InterPro" id="IPR027417">
    <property type="entry name" value="P-loop_NTPase"/>
</dbReference>
<dbReference type="InterPro" id="IPR001650">
    <property type="entry name" value="Helicase_C-like"/>
</dbReference>
<keyword evidence="3 12" id="KW-0547">Nucleotide-binding</keyword>
<dbReference type="CDD" id="cd18787">
    <property type="entry name" value="SF2_C_DEAD"/>
    <property type="match status" value="1"/>
</dbReference>
<feature type="domain" description="Helicase ATP-binding" evidence="14">
    <location>
        <begin position="35"/>
        <end position="205"/>
    </location>
</feature>
<dbReference type="PROSITE" id="PS51194">
    <property type="entry name" value="HELICASE_CTER"/>
    <property type="match status" value="1"/>
</dbReference>
<dbReference type="SMART" id="SM00490">
    <property type="entry name" value="HELICc"/>
    <property type="match status" value="1"/>
</dbReference>
<evidence type="ECO:0000313" key="17">
    <source>
        <dbReference type="EMBL" id="ADW19328.1"/>
    </source>
</evidence>
<comment type="similarity">
    <text evidence="8 12">Belongs to the DEAD box helicase family.</text>
</comment>
<dbReference type="GO" id="GO:0003676">
    <property type="term" value="F:nucleic acid binding"/>
    <property type="evidence" value="ECO:0007669"/>
    <property type="project" value="InterPro"/>
</dbReference>
<dbReference type="GO" id="GO:0042255">
    <property type="term" value="P:ribosome assembly"/>
    <property type="evidence" value="ECO:0007669"/>
    <property type="project" value="UniProtKB-ARBA"/>
</dbReference>
<organism evidence="17 18">
    <name type="scientific">Desulfobulbus propionicus (strain ATCC 33891 / DSM 2032 / VKM B-1956 / 1pr3)</name>
    <dbReference type="NCBI Taxonomy" id="577650"/>
    <lineage>
        <taxon>Bacteria</taxon>
        <taxon>Pseudomonadati</taxon>
        <taxon>Thermodesulfobacteriota</taxon>
        <taxon>Desulfobulbia</taxon>
        <taxon>Desulfobulbales</taxon>
        <taxon>Desulfobulbaceae</taxon>
        <taxon>Desulfobulbus</taxon>
    </lineage>
</organism>
<dbReference type="SMART" id="SM00487">
    <property type="entry name" value="DEXDc"/>
    <property type="match status" value="1"/>
</dbReference>
<evidence type="ECO:0000256" key="10">
    <source>
        <dbReference type="ARBA" id="ARBA00074363"/>
    </source>
</evidence>
<keyword evidence="2" id="KW-0963">Cytoplasm</keyword>
<keyword evidence="18" id="KW-1185">Reference proteome</keyword>
<dbReference type="EC" id="3.6.4.13" evidence="1"/>
<feature type="domain" description="DEAD-box RNA helicase Q" evidence="16">
    <location>
        <begin position="4"/>
        <end position="32"/>
    </location>
</feature>
<keyword evidence="7" id="KW-0346">Stress response</keyword>
<dbReference type="Pfam" id="PF00270">
    <property type="entry name" value="DEAD"/>
    <property type="match status" value="1"/>
</dbReference>
<dbReference type="InterPro" id="IPR014014">
    <property type="entry name" value="RNA_helicase_DEAD_Q_motif"/>
</dbReference>
<name>A0A7U3YQ24_DESPD</name>
<dbReference type="EMBL" id="CP002364">
    <property type="protein sequence ID" value="ADW19328.1"/>
    <property type="molecule type" value="Genomic_DNA"/>
</dbReference>
<evidence type="ECO:0000259" key="14">
    <source>
        <dbReference type="PROSITE" id="PS51192"/>
    </source>
</evidence>
<dbReference type="Pfam" id="PF25399">
    <property type="entry name" value="DeaD_dimer"/>
    <property type="match status" value="1"/>
</dbReference>
<evidence type="ECO:0000256" key="6">
    <source>
        <dbReference type="ARBA" id="ARBA00022840"/>
    </source>
</evidence>
<evidence type="ECO:0000256" key="8">
    <source>
        <dbReference type="ARBA" id="ARBA00038437"/>
    </source>
</evidence>
<evidence type="ECO:0000256" key="2">
    <source>
        <dbReference type="ARBA" id="ARBA00022490"/>
    </source>
</evidence>
<dbReference type="InterPro" id="IPR050079">
    <property type="entry name" value="DEAD_box_RNA_helicase"/>
</dbReference>
<dbReference type="InterPro" id="IPR011545">
    <property type="entry name" value="DEAD/DEAH_box_helicase_dom"/>
</dbReference>
<evidence type="ECO:0000256" key="4">
    <source>
        <dbReference type="ARBA" id="ARBA00022801"/>
    </source>
</evidence>
<dbReference type="Gene3D" id="3.40.50.300">
    <property type="entry name" value="P-loop containing nucleotide triphosphate hydrolases"/>
    <property type="match status" value="2"/>
</dbReference>
<evidence type="ECO:0000313" key="18">
    <source>
        <dbReference type="Proteomes" id="UP000006365"/>
    </source>
</evidence>
<evidence type="ECO:0000256" key="11">
    <source>
        <dbReference type="PROSITE-ProRule" id="PRU00552"/>
    </source>
</evidence>
<dbReference type="CDD" id="cd00268">
    <property type="entry name" value="DEADc"/>
    <property type="match status" value="1"/>
</dbReference>
<comment type="catalytic activity">
    <reaction evidence="9">
        <text>ATP + H2O = ADP + phosphate + H(+)</text>
        <dbReference type="Rhea" id="RHEA:13065"/>
        <dbReference type="ChEBI" id="CHEBI:15377"/>
        <dbReference type="ChEBI" id="CHEBI:15378"/>
        <dbReference type="ChEBI" id="CHEBI:30616"/>
        <dbReference type="ChEBI" id="CHEBI:43474"/>
        <dbReference type="ChEBI" id="CHEBI:456216"/>
        <dbReference type="EC" id="3.6.4.13"/>
    </reaction>
</comment>
<evidence type="ECO:0000256" key="13">
    <source>
        <dbReference type="SAM" id="MobiDB-lite"/>
    </source>
</evidence>
<dbReference type="KEGG" id="dpr:Despr_3200"/>
<proteinExistence type="inferred from homology"/>
<dbReference type="GO" id="GO:0005829">
    <property type="term" value="C:cytosol"/>
    <property type="evidence" value="ECO:0007669"/>
    <property type="project" value="TreeGrafter"/>
</dbReference>
<dbReference type="SUPFAM" id="SSF52540">
    <property type="entry name" value="P-loop containing nucleoside triphosphate hydrolases"/>
    <property type="match status" value="1"/>
</dbReference>
<gene>
    <name evidence="17" type="ordered locus">Despr_3200</name>
</gene>
<dbReference type="PANTHER" id="PTHR47959:SF13">
    <property type="entry name" value="ATP-DEPENDENT RNA HELICASE RHLE"/>
    <property type="match status" value="1"/>
</dbReference>
<protein>
    <recommendedName>
        <fullName evidence="10">DEAD-box ATP-dependent RNA helicase RhpA</fullName>
        <ecNumber evidence="1">3.6.4.13</ecNumber>
    </recommendedName>
</protein>
<dbReference type="InterPro" id="IPR044742">
    <property type="entry name" value="DEAD/DEAH_RhlB"/>
</dbReference>
<feature type="region of interest" description="Disordered" evidence="13">
    <location>
        <begin position="439"/>
        <end position="475"/>
    </location>
</feature>
<dbReference type="FunFam" id="3.40.50.300:FF:000108">
    <property type="entry name" value="ATP-dependent RNA helicase RhlE"/>
    <property type="match status" value="1"/>
</dbReference>
<evidence type="ECO:0000256" key="5">
    <source>
        <dbReference type="ARBA" id="ARBA00022806"/>
    </source>
</evidence>
<dbReference type="Proteomes" id="UP000006365">
    <property type="component" value="Chromosome"/>
</dbReference>
<evidence type="ECO:0000256" key="9">
    <source>
        <dbReference type="ARBA" id="ARBA00047984"/>
    </source>
</evidence>
<dbReference type="GO" id="GO:0016787">
    <property type="term" value="F:hydrolase activity"/>
    <property type="evidence" value="ECO:0007669"/>
    <property type="project" value="UniProtKB-KW"/>
</dbReference>
<dbReference type="PANTHER" id="PTHR47959">
    <property type="entry name" value="ATP-DEPENDENT RNA HELICASE RHLE-RELATED"/>
    <property type="match status" value="1"/>
</dbReference>
<dbReference type="PROSITE" id="PS00039">
    <property type="entry name" value="DEAD_ATP_HELICASE"/>
    <property type="match status" value="1"/>
</dbReference>
<sequence>MTTATFARFGLHPDLVQTVTELGFTDPTPIQQAAIPLLLEGRDLIGQAQTGTGKTAAFGLPLLQRITPRQQGVQALVLAPTRELAIQVAEAIQRYGQQRGITVLAVYGGQAYQQQIRSLRQGVEVIVGTPGRLLDLMNQGTLDLTTVRTVVLDEADEMLSMGFVEDIELILDRIPAERQTMLFSATISKRVLGLSARYLRDPETVSITPKQLTGATIEQRYYLVNQQDKVAALTRLFEMETIDSALIFTRTRIGTGELANQLTSRGFPAEALNGDLSQDARIQVLNRFRNGQVKVLVATDVAARGLDIDDISHVFNFDLPDDPEVYVHRVGRTGRAGREGIAISLLTPKDRWILRRIEDYARYKLTRAELPTIQQIENHRQALLMEQLEVWIRRGRCRREREVVEMLLQTGHQAEDIAAAALKLARGEEKKRPIDPITPIKEEQFNPRERKNDRFPRRGGQAGTGPGGRRGHDRDRDMVPLRLNVGRADGVGVNHVVASLAHYSGVAAVQLGKIRLEADHTLVDVPEPLVGRLLSKNGAYRIGRRAVNLERA</sequence>
<keyword evidence="4 12" id="KW-0378">Hydrolase</keyword>
<dbReference type="Pfam" id="PF03880">
    <property type="entry name" value="DbpA"/>
    <property type="match status" value="1"/>
</dbReference>